<accession>A0ABP9WWM0</accession>
<name>A0ABP9WWM0_9CHLR</name>
<evidence type="ECO:0000313" key="3">
    <source>
        <dbReference type="Proteomes" id="UP001428290"/>
    </source>
</evidence>
<comment type="caution">
    <text evidence="2">The sequence shown here is derived from an EMBL/GenBank/DDBJ whole genome shotgun (WGS) entry which is preliminary data.</text>
</comment>
<gene>
    <name evidence="2" type="ORF">Hgul01_01399</name>
</gene>
<protein>
    <submittedName>
        <fullName evidence="2">Uncharacterized protein</fullName>
    </submittedName>
</protein>
<dbReference type="RefSeq" id="WP_345721236.1">
    <property type="nucleotide sequence ID" value="NZ_BAABRU010000004.1"/>
</dbReference>
<feature type="compositionally biased region" description="Pro residues" evidence="1">
    <location>
        <begin position="112"/>
        <end position="130"/>
    </location>
</feature>
<proteinExistence type="predicted"/>
<keyword evidence="3" id="KW-1185">Reference proteome</keyword>
<evidence type="ECO:0000256" key="1">
    <source>
        <dbReference type="SAM" id="MobiDB-lite"/>
    </source>
</evidence>
<dbReference type="Proteomes" id="UP001428290">
    <property type="component" value="Unassembled WGS sequence"/>
</dbReference>
<sequence>MSFDERLTTRSSGVLSAMIASLGNESAVLRALVIIGLHTCGKNIQLFTADALASVARLDDHAVRDTLLAVLMKPVEQALHPRSPSVEPVLHASTPSVEHTLHTSTPPVEQIPVPPPTTLDLPPDPEYQDV</sequence>
<evidence type="ECO:0000313" key="2">
    <source>
        <dbReference type="EMBL" id="GAA5527611.1"/>
    </source>
</evidence>
<dbReference type="EMBL" id="BAABRU010000004">
    <property type="protein sequence ID" value="GAA5527611.1"/>
    <property type="molecule type" value="Genomic_DNA"/>
</dbReference>
<organism evidence="2 3">
    <name type="scientific">Herpetosiphon gulosus</name>
    <dbReference type="NCBI Taxonomy" id="1973496"/>
    <lineage>
        <taxon>Bacteria</taxon>
        <taxon>Bacillati</taxon>
        <taxon>Chloroflexota</taxon>
        <taxon>Chloroflexia</taxon>
        <taxon>Herpetosiphonales</taxon>
        <taxon>Herpetosiphonaceae</taxon>
        <taxon>Herpetosiphon</taxon>
    </lineage>
</organism>
<reference evidence="2 3" key="1">
    <citation type="submission" date="2024-02" db="EMBL/GenBank/DDBJ databases">
        <title>Herpetosiphon gulosus NBRC 112829.</title>
        <authorList>
            <person name="Ichikawa N."/>
            <person name="Katano-Makiyama Y."/>
            <person name="Hidaka K."/>
        </authorList>
    </citation>
    <scope>NUCLEOTIDE SEQUENCE [LARGE SCALE GENOMIC DNA]</scope>
    <source>
        <strain evidence="2 3">NBRC 112829</strain>
    </source>
</reference>
<feature type="region of interest" description="Disordered" evidence="1">
    <location>
        <begin position="81"/>
        <end position="130"/>
    </location>
</feature>